<gene>
    <name evidence="1" type="ORF">CSAL01_07364</name>
</gene>
<keyword evidence="2" id="KW-1185">Reference proteome</keyword>
<name>A0A135TH80_9PEZI</name>
<comment type="caution">
    <text evidence="1">The sequence shown here is derived from an EMBL/GenBank/DDBJ whole genome shotgun (WGS) entry which is preliminary data.</text>
</comment>
<sequence length="96" mass="10695">MGNGENMSSNRYITLPRDLVCQAHRWNCILLPRAIAAWNDHGRDRIAAETSACPSDGNAERGCNPFDRAVVFESVLEPETERSSWKSSTSTKLATR</sequence>
<dbReference type="AlphaFoldDB" id="A0A135TH80"/>
<evidence type="ECO:0000313" key="1">
    <source>
        <dbReference type="EMBL" id="KXH47449.1"/>
    </source>
</evidence>
<dbReference type="EMBL" id="JFFI01001979">
    <property type="protein sequence ID" value="KXH47449.1"/>
    <property type="molecule type" value="Genomic_DNA"/>
</dbReference>
<evidence type="ECO:0000313" key="2">
    <source>
        <dbReference type="Proteomes" id="UP000070121"/>
    </source>
</evidence>
<dbReference type="Proteomes" id="UP000070121">
    <property type="component" value="Unassembled WGS sequence"/>
</dbReference>
<protein>
    <submittedName>
        <fullName evidence="1">Uncharacterized protein</fullName>
    </submittedName>
</protein>
<accession>A0A135TH80</accession>
<reference evidence="1 2" key="1">
    <citation type="submission" date="2014-02" db="EMBL/GenBank/DDBJ databases">
        <title>The genome sequence of Colletotrichum salicis CBS 607.94.</title>
        <authorList>
            <person name="Baroncelli R."/>
            <person name="Thon M.R."/>
        </authorList>
    </citation>
    <scope>NUCLEOTIDE SEQUENCE [LARGE SCALE GENOMIC DNA]</scope>
    <source>
        <strain evidence="1 2">CBS 607.94</strain>
    </source>
</reference>
<proteinExistence type="predicted"/>
<organism evidence="1 2">
    <name type="scientific">Colletotrichum salicis</name>
    <dbReference type="NCBI Taxonomy" id="1209931"/>
    <lineage>
        <taxon>Eukaryota</taxon>
        <taxon>Fungi</taxon>
        <taxon>Dikarya</taxon>
        <taxon>Ascomycota</taxon>
        <taxon>Pezizomycotina</taxon>
        <taxon>Sordariomycetes</taxon>
        <taxon>Hypocreomycetidae</taxon>
        <taxon>Glomerellales</taxon>
        <taxon>Glomerellaceae</taxon>
        <taxon>Colletotrichum</taxon>
        <taxon>Colletotrichum acutatum species complex</taxon>
    </lineage>
</organism>